<dbReference type="Pfam" id="PF01170">
    <property type="entry name" value="UPF0020"/>
    <property type="match status" value="1"/>
</dbReference>
<dbReference type="STRING" id="58114.SAMN05216270_101371"/>
<evidence type="ECO:0000313" key="2">
    <source>
        <dbReference type="EMBL" id="SDD01128.1"/>
    </source>
</evidence>
<dbReference type="PANTHER" id="PTHR14911">
    <property type="entry name" value="THUMP DOMAIN-CONTAINING"/>
    <property type="match status" value="1"/>
</dbReference>
<protein>
    <submittedName>
        <fullName evidence="2">Putative RNA methylase family UPF0020</fullName>
    </submittedName>
</protein>
<dbReference type="InterPro" id="IPR029063">
    <property type="entry name" value="SAM-dependent_MTases_sf"/>
</dbReference>
<proteinExistence type="predicted"/>
<keyword evidence="3" id="KW-1185">Reference proteome</keyword>
<dbReference type="EMBL" id="FNAD01000001">
    <property type="protein sequence ID" value="SDD01128.1"/>
    <property type="molecule type" value="Genomic_DNA"/>
</dbReference>
<dbReference type="PANTHER" id="PTHR14911:SF13">
    <property type="entry name" value="TRNA (GUANINE(6)-N2)-METHYLTRANSFERASE THUMP3"/>
    <property type="match status" value="1"/>
</dbReference>
<dbReference type="InterPro" id="IPR000241">
    <property type="entry name" value="RlmKL-like_Mtase"/>
</dbReference>
<dbReference type="Gene3D" id="3.40.50.150">
    <property type="entry name" value="Vaccinia Virus protein VP39"/>
    <property type="match status" value="1"/>
</dbReference>
<name>A0A1G6R9A6_9ACTN</name>
<dbReference type="GO" id="GO:0003676">
    <property type="term" value="F:nucleic acid binding"/>
    <property type="evidence" value="ECO:0007669"/>
    <property type="project" value="InterPro"/>
</dbReference>
<evidence type="ECO:0000259" key="1">
    <source>
        <dbReference type="Pfam" id="PF01170"/>
    </source>
</evidence>
<feature type="domain" description="Ribosomal RNA large subunit methyltransferase K/L-like methyltransferase" evidence="1">
    <location>
        <begin position="159"/>
        <end position="330"/>
    </location>
</feature>
<dbReference type="AlphaFoldDB" id="A0A1G6R9A6"/>
<dbReference type="PROSITE" id="PS00092">
    <property type="entry name" value="N6_MTASE"/>
    <property type="match status" value="1"/>
</dbReference>
<dbReference type="SUPFAM" id="SSF53335">
    <property type="entry name" value="S-adenosyl-L-methionine-dependent methyltransferases"/>
    <property type="match status" value="1"/>
</dbReference>
<sequence length="348" mass="37807">MVEATFLPGLGRFLADEIQGLLPQVRPRPVPGRDDALRFPYAGPLSRLRSLRTAVAVFTVLGFGVARPGSLLHADHLRRIATAVEEAADRDRPARSLRIEAAGRDSIAFRRLGAELARVTGLAFDPAGGDLVLRFHRSPTAEAGWDVLVRASTRPLSARPWRVADYPGAVNATIAAAMARLVPARSGDRVLNLMCGSGTLLIERLLAGPARIAVGVDVADAALAACRANLDAAGVRADLLRADVAAPDLLARRRFEVILADPPWGTRCGDHGSNEAVYDAMLRTAGRLVTPAGRFAVLTHEVKLMERLLVRHERRWHAGSVHRVFQKGHHPRIYLLEPVNDRTRGDRP</sequence>
<dbReference type="GO" id="GO:0016423">
    <property type="term" value="F:tRNA (guanine) methyltransferase activity"/>
    <property type="evidence" value="ECO:0007669"/>
    <property type="project" value="TreeGrafter"/>
</dbReference>
<organism evidence="2 3">
    <name type="scientific">Glycomyces harbinensis</name>
    <dbReference type="NCBI Taxonomy" id="58114"/>
    <lineage>
        <taxon>Bacteria</taxon>
        <taxon>Bacillati</taxon>
        <taxon>Actinomycetota</taxon>
        <taxon>Actinomycetes</taxon>
        <taxon>Glycomycetales</taxon>
        <taxon>Glycomycetaceae</taxon>
        <taxon>Glycomyces</taxon>
    </lineage>
</organism>
<gene>
    <name evidence="2" type="ORF">SAMN05216270_101371</name>
</gene>
<dbReference type="InterPro" id="IPR002052">
    <property type="entry name" value="DNA_methylase_N6_adenine_CS"/>
</dbReference>
<dbReference type="GO" id="GO:0030488">
    <property type="term" value="P:tRNA methylation"/>
    <property type="evidence" value="ECO:0007669"/>
    <property type="project" value="TreeGrafter"/>
</dbReference>
<evidence type="ECO:0000313" key="3">
    <source>
        <dbReference type="Proteomes" id="UP000198949"/>
    </source>
</evidence>
<reference evidence="3" key="1">
    <citation type="submission" date="2016-10" db="EMBL/GenBank/DDBJ databases">
        <authorList>
            <person name="Varghese N."/>
            <person name="Submissions S."/>
        </authorList>
    </citation>
    <scope>NUCLEOTIDE SEQUENCE [LARGE SCALE GENOMIC DNA]</scope>
    <source>
        <strain evidence="3">CGMCC 4.3516</strain>
    </source>
</reference>
<accession>A0A1G6R9A6</accession>
<keyword evidence="2" id="KW-0489">Methyltransferase</keyword>
<dbReference type="Proteomes" id="UP000198949">
    <property type="component" value="Unassembled WGS sequence"/>
</dbReference>
<keyword evidence="2" id="KW-0808">Transferase</keyword>